<dbReference type="Proteomes" id="UP000886860">
    <property type="component" value="Unassembled WGS sequence"/>
</dbReference>
<dbReference type="InterPro" id="IPR036856">
    <property type="entry name" value="Ald_Oxase/Xan_DH_a/b_sf"/>
</dbReference>
<dbReference type="Pfam" id="PF01315">
    <property type="entry name" value="Ald_Xan_dh_C"/>
    <property type="match status" value="1"/>
</dbReference>
<evidence type="ECO:0000313" key="4">
    <source>
        <dbReference type="EMBL" id="HIT41670.1"/>
    </source>
</evidence>
<name>A0A9D1GIM4_9FIRM</name>
<evidence type="ECO:0000313" key="5">
    <source>
        <dbReference type="Proteomes" id="UP000886860"/>
    </source>
</evidence>
<protein>
    <submittedName>
        <fullName evidence="4">Molybdopterin-dependent oxidoreductase</fullName>
    </submittedName>
</protein>
<evidence type="ECO:0000256" key="2">
    <source>
        <dbReference type="ARBA" id="ARBA00023002"/>
    </source>
</evidence>
<dbReference type="SUPFAM" id="SSF56003">
    <property type="entry name" value="Molybdenum cofactor-binding domain"/>
    <property type="match status" value="1"/>
</dbReference>
<keyword evidence="1" id="KW-0500">Molybdenum</keyword>
<gene>
    <name evidence="4" type="ORF">IAB60_06170</name>
</gene>
<organism evidence="4 5">
    <name type="scientific">Candidatus Caccovicinus merdipullorum</name>
    <dbReference type="NCBI Taxonomy" id="2840724"/>
    <lineage>
        <taxon>Bacteria</taxon>
        <taxon>Bacillati</taxon>
        <taxon>Bacillota</taxon>
        <taxon>Clostridia</taxon>
        <taxon>Eubacteriales</taxon>
        <taxon>Candidatus Caccovicinus</taxon>
    </lineage>
</organism>
<keyword evidence="2" id="KW-0560">Oxidoreductase</keyword>
<accession>A0A9D1GIM4</accession>
<dbReference type="Pfam" id="PF20256">
    <property type="entry name" value="MoCoBD_2"/>
    <property type="match status" value="1"/>
</dbReference>
<dbReference type="SMART" id="SM01008">
    <property type="entry name" value="Ald_Xan_dh_C"/>
    <property type="match status" value="1"/>
</dbReference>
<dbReference type="InterPro" id="IPR016208">
    <property type="entry name" value="Ald_Oxase/xanthine_DH-like"/>
</dbReference>
<evidence type="ECO:0000259" key="3">
    <source>
        <dbReference type="SMART" id="SM01008"/>
    </source>
</evidence>
<dbReference type="Gene3D" id="3.90.1170.50">
    <property type="entry name" value="Aldehyde oxidase/xanthine dehydrogenase, a/b hammerhead"/>
    <property type="match status" value="1"/>
</dbReference>
<dbReference type="AlphaFoldDB" id="A0A9D1GIM4"/>
<dbReference type="EMBL" id="DVKS01000104">
    <property type="protein sequence ID" value="HIT41670.1"/>
    <property type="molecule type" value="Genomic_DNA"/>
</dbReference>
<evidence type="ECO:0000256" key="1">
    <source>
        <dbReference type="ARBA" id="ARBA00022505"/>
    </source>
</evidence>
<dbReference type="Pfam" id="PF02738">
    <property type="entry name" value="MoCoBD_1"/>
    <property type="match status" value="1"/>
</dbReference>
<feature type="domain" description="Aldehyde oxidase/xanthine dehydrogenase a/b hammerhead" evidence="3">
    <location>
        <begin position="47"/>
        <end position="159"/>
    </location>
</feature>
<dbReference type="InterPro" id="IPR046867">
    <property type="entry name" value="AldOxase/xan_DH_MoCoBD2"/>
</dbReference>
<dbReference type="InterPro" id="IPR000674">
    <property type="entry name" value="Ald_Oxase/Xan_DH_a/b"/>
</dbReference>
<dbReference type="PANTHER" id="PTHR11908:SF132">
    <property type="entry name" value="ALDEHYDE OXIDASE 1-RELATED"/>
    <property type="match status" value="1"/>
</dbReference>
<dbReference type="SUPFAM" id="SSF54665">
    <property type="entry name" value="CO dehydrogenase molybdoprotein N-domain-like"/>
    <property type="match status" value="1"/>
</dbReference>
<comment type="caution">
    <text evidence="4">The sequence shown here is derived from an EMBL/GenBank/DDBJ whole genome shotgun (WGS) entry which is preliminary data.</text>
</comment>
<dbReference type="GO" id="GO:0005506">
    <property type="term" value="F:iron ion binding"/>
    <property type="evidence" value="ECO:0007669"/>
    <property type="project" value="InterPro"/>
</dbReference>
<dbReference type="InterPro" id="IPR037165">
    <property type="entry name" value="AldOxase/xan_DH_Mopterin-bd_sf"/>
</dbReference>
<dbReference type="GO" id="GO:0016491">
    <property type="term" value="F:oxidoreductase activity"/>
    <property type="evidence" value="ECO:0007669"/>
    <property type="project" value="UniProtKB-KW"/>
</dbReference>
<dbReference type="PANTHER" id="PTHR11908">
    <property type="entry name" value="XANTHINE DEHYDROGENASE"/>
    <property type="match status" value="1"/>
</dbReference>
<dbReference type="InterPro" id="IPR008274">
    <property type="entry name" value="AldOxase/xan_DH_MoCoBD1"/>
</dbReference>
<sequence length="790" mass="86305">MRTGRRFNGPVKGNEEEQKFNQRAVEEHGGKLVGAGVIKKDAMALVTGKPVYTDDIAPENCLVVKVLRSPHAHALIQDIDISAAEKVPGIECIITWKDVPQKRFTLAGQTYPEPSPYDRLILDQRVRFVGDPAAIVAGETEEAVDHAMKLIRVKYQVLEAILDFHEAKDNHILIHPEDNWKSLAPVGADNSRNLCASACDEHGDVDGILKGCAHVIDETYHVKANQQAMMETFRAYSYLDTYGRLNVVSSTQVPFHVRRILGHALDIPKSKIRVIKPRIGGGFGAKQTAVMEMYPAVVTWMTGRAAKMVYSRYESLIASSPRHEMEVRVRLGADEEGMIQAIDVYTLSNTGAYGEHGPTTVGLSGHKSIPLYRSKAFRFAYDVVYTNRMSAGAYRGYGATQGIFAVESAVNELADRLSMDPVVLREKNMVRQGDVMPAYYGETAASCALDKCMARAAEMIGWKDKFPCRDMGNGKVRGVGVAMAMQGSSISNVDVGSVSMKINDDGFYVLTVGCTDMGTGCDTILAQIAADCMDCSYEDIVVYGTDTDLSPYDSGSYASSTTYLTGMAVVKTCQVLREKILKKAAEYLSCSPDDLEFDGKLVRNLGTGQEISLKEIGNRSMSFNEDALSACESHTSPVSPPPFMTGMAEVEVDLETGHVELLDYVAAVDCGTVVNPNLARVQTEGGLAQGIGMALYEDVTYSKTGRVYENSLMQYKIPTRLDVGKIRVEFEPSYEPTGPFGAKSIGEIVINTPSPAIASAVYHACGARIRELPITAEKVCRKIHPEIFKD</sequence>
<reference evidence="4" key="2">
    <citation type="journal article" date="2021" name="PeerJ">
        <title>Extensive microbial diversity within the chicken gut microbiome revealed by metagenomics and culture.</title>
        <authorList>
            <person name="Gilroy R."/>
            <person name="Ravi A."/>
            <person name="Getino M."/>
            <person name="Pursley I."/>
            <person name="Horton D.L."/>
            <person name="Alikhan N.F."/>
            <person name="Baker D."/>
            <person name="Gharbi K."/>
            <person name="Hall N."/>
            <person name="Watson M."/>
            <person name="Adriaenssens E.M."/>
            <person name="Foster-Nyarko E."/>
            <person name="Jarju S."/>
            <person name="Secka A."/>
            <person name="Antonio M."/>
            <person name="Oren A."/>
            <person name="Chaudhuri R.R."/>
            <person name="La Ragione R."/>
            <person name="Hildebrand F."/>
            <person name="Pallen M.J."/>
        </authorList>
    </citation>
    <scope>NUCLEOTIDE SEQUENCE</scope>
    <source>
        <strain evidence="4">CHK123-3438</strain>
    </source>
</reference>
<reference evidence="4" key="1">
    <citation type="submission" date="2020-10" db="EMBL/GenBank/DDBJ databases">
        <authorList>
            <person name="Gilroy R."/>
        </authorList>
    </citation>
    <scope>NUCLEOTIDE SEQUENCE</scope>
    <source>
        <strain evidence="4">CHK123-3438</strain>
    </source>
</reference>
<proteinExistence type="predicted"/>
<dbReference type="Gene3D" id="3.30.365.10">
    <property type="entry name" value="Aldehyde oxidase/xanthine dehydrogenase, molybdopterin binding domain"/>
    <property type="match status" value="4"/>
</dbReference>